<sequence>MKSGFKFLIFLFVLTTGYLYIPRYIAGDAPRCVDGKLSDIAEEVSSIPLVFPAGYNPGSIHSVQKDGDHLFVLCDHVLFHFNKRGDFLGKISIHKAGTETISVTHFTLNPGVKELVAVGNNQIAYIYDYNGVLIQAKDLKQNGSQTKLLSLAYYNNQYWATTEQVIPGKTETKIEKKLCGFTQQLQPLTEKKLCQADLGRFYMEGYFDPQVAVSEGCMYVHSPSLCTDSLIQDTLYLIGTNQLEAERFQTEQTATVLPLLLSDRFLISSYSNTLDADTCYTYCFDRRNNIAYFAKGGLVDDYYQTGRIAEFHPLDIQCRNYYFCRKQAAPSGTAAGSNSTVTLYLVKLEA</sequence>
<dbReference type="EMBL" id="FUYQ01000008">
    <property type="protein sequence ID" value="SKB49841.1"/>
    <property type="molecule type" value="Genomic_DNA"/>
</dbReference>
<proteinExistence type="predicted"/>
<protein>
    <recommendedName>
        <fullName evidence="3">6-bladed beta-propeller protein</fullName>
    </recommendedName>
</protein>
<reference evidence="2" key="1">
    <citation type="submission" date="2017-02" db="EMBL/GenBank/DDBJ databases">
        <authorList>
            <person name="Varghese N."/>
            <person name="Submissions S."/>
        </authorList>
    </citation>
    <scope>NUCLEOTIDE SEQUENCE [LARGE SCALE GENOMIC DNA]</scope>
    <source>
        <strain evidence="2">DSM 24967</strain>
    </source>
</reference>
<name>A0A1T5BRS9_9BACT</name>
<evidence type="ECO:0000313" key="1">
    <source>
        <dbReference type="EMBL" id="SKB49841.1"/>
    </source>
</evidence>
<organism evidence="1 2">
    <name type="scientific">Parabacteroides chartae</name>
    <dbReference type="NCBI Taxonomy" id="1037355"/>
    <lineage>
        <taxon>Bacteria</taxon>
        <taxon>Pseudomonadati</taxon>
        <taxon>Bacteroidota</taxon>
        <taxon>Bacteroidia</taxon>
        <taxon>Bacteroidales</taxon>
        <taxon>Tannerellaceae</taxon>
        <taxon>Parabacteroides</taxon>
    </lineage>
</organism>
<accession>A0A1T5BRS9</accession>
<dbReference type="RefSeq" id="WP_079683041.1">
    <property type="nucleotide sequence ID" value="NZ_FUYQ01000008.1"/>
</dbReference>
<gene>
    <name evidence="1" type="ORF">SAMN05660349_01454</name>
</gene>
<evidence type="ECO:0008006" key="3">
    <source>
        <dbReference type="Google" id="ProtNLM"/>
    </source>
</evidence>
<dbReference type="Proteomes" id="UP000190852">
    <property type="component" value="Unassembled WGS sequence"/>
</dbReference>
<keyword evidence="2" id="KW-1185">Reference proteome</keyword>
<dbReference type="AlphaFoldDB" id="A0A1T5BRS9"/>
<evidence type="ECO:0000313" key="2">
    <source>
        <dbReference type="Proteomes" id="UP000190852"/>
    </source>
</evidence>